<accession>A0A0B4GQU5</accession>
<feature type="compositionally biased region" description="Polar residues" evidence="1">
    <location>
        <begin position="151"/>
        <end position="164"/>
    </location>
</feature>
<dbReference type="EMBL" id="AZNH01000102">
    <property type="protein sequence ID" value="KID82107.1"/>
    <property type="molecule type" value="Genomic_DNA"/>
</dbReference>
<keyword evidence="3" id="KW-1185">Reference proteome</keyword>
<comment type="caution">
    <text evidence="2">The sequence shown here is derived from an EMBL/GenBank/DDBJ whole genome shotgun (WGS) entry which is preliminary data.</text>
</comment>
<organism evidence="2 3">
    <name type="scientific">Metarhizium guizhouense (strain ARSEF 977)</name>
    <dbReference type="NCBI Taxonomy" id="1276136"/>
    <lineage>
        <taxon>Eukaryota</taxon>
        <taxon>Fungi</taxon>
        <taxon>Dikarya</taxon>
        <taxon>Ascomycota</taxon>
        <taxon>Pezizomycotina</taxon>
        <taxon>Sordariomycetes</taxon>
        <taxon>Hypocreomycetidae</taxon>
        <taxon>Hypocreales</taxon>
        <taxon>Clavicipitaceae</taxon>
        <taxon>Metarhizium</taxon>
    </lineage>
</organism>
<dbReference type="HOGENOM" id="CLU_794719_0_0_1"/>
<gene>
    <name evidence="2" type="ORF">MGU_10543</name>
</gene>
<name>A0A0B4GQU5_METGA</name>
<evidence type="ECO:0000313" key="3">
    <source>
        <dbReference type="Proteomes" id="UP000031192"/>
    </source>
</evidence>
<evidence type="ECO:0000256" key="1">
    <source>
        <dbReference type="SAM" id="MobiDB-lite"/>
    </source>
</evidence>
<protein>
    <submittedName>
        <fullName evidence="2">Uncharacterized protein</fullName>
    </submittedName>
</protein>
<dbReference type="AlphaFoldDB" id="A0A0B4GQU5"/>
<proteinExistence type="predicted"/>
<dbReference type="Proteomes" id="UP000031192">
    <property type="component" value="Unassembled WGS sequence"/>
</dbReference>
<feature type="region of interest" description="Disordered" evidence="1">
    <location>
        <begin position="151"/>
        <end position="179"/>
    </location>
</feature>
<sequence>MPIGISLFREPGLIKEVERQIERQKIELQFVKAYEDAKERLKSKNKLPPYILAHCSAFVAAVVSSTEDGSSNFGTEVRKLTRDEMEFASISLNGKALHRLKESFQASALREYMTSQQITCETHNEISYHLKNEIPMRHKDFDSIYQSAQPSLSNQSASYPNTVPSGIVSMEIGRTPKRRRIDSETYSHDSFLPKPVDQGTDITTNPACTPLIDRSCAQRDQSESTVIIRQHPPNARPVDFVLSGPDKENLKHFFSDSFLEQMERFPLWGNKITTTVIDVRYKGTEVEVWVNPGEDLATLETNDVFRGPPWGTTELREVQCLCIRTDQNRVQELVEKLFWPEVFQLSSVK</sequence>
<evidence type="ECO:0000313" key="2">
    <source>
        <dbReference type="EMBL" id="KID82107.1"/>
    </source>
</evidence>
<reference evidence="2 3" key="1">
    <citation type="journal article" date="2014" name="Proc. Natl. Acad. Sci. U.S.A.">
        <title>Trajectory and genomic determinants of fungal-pathogen speciation and host adaptation.</title>
        <authorList>
            <person name="Hu X."/>
            <person name="Xiao G."/>
            <person name="Zheng P."/>
            <person name="Shang Y."/>
            <person name="Su Y."/>
            <person name="Zhang X."/>
            <person name="Liu X."/>
            <person name="Zhan S."/>
            <person name="St Leger R.J."/>
            <person name="Wang C."/>
        </authorList>
    </citation>
    <scope>NUCLEOTIDE SEQUENCE [LARGE SCALE GENOMIC DNA]</scope>
    <source>
        <strain evidence="2 3">ARSEF 977</strain>
    </source>
</reference>